<protein>
    <submittedName>
        <fullName evidence="2">Uncharacterized protein</fullName>
    </submittedName>
</protein>
<evidence type="ECO:0000256" key="1">
    <source>
        <dbReference type="SAM" id="MobiDB-lite"/>
    </source>
</evidence>
<dbReference type="EMBL" id="CYKH01001860">
    <property type="protein sequence ID" value="CUG90739.1"/>
    <property type="molecule type" value="Genomic_DNA"/>
</dbReference>
<dbReference type="Proteomes" id="UP000051952">
    <property type="component" value="Unassembled WGS sequence"/>
</dbReference>
<dbReference type="VEuPathDB" id="TriTrypDB:BSAL_28555"/>
<dbReference type="AlphaFoldDB" id="A0A0S4JH01"/>
<proteinExistence type="predicted"/>
<dbReference type="OrthoDB" id="273681at2759"/>
<evidence type="ECO:0000313" key="2">
    <source>
        <dbReference type="EMBL" id="CUG90739.1"/>
    </source>
</evidence>
<name>A0A0S4JH01_BODSA</name>
<feature type="compositionally biased region" description="Acidic residues" evidence="1">
    <location>
        <begin position="195"/>
        <end position="206"/>
    </location>
</feature>
<evidence type="ECO:0000313" key="3">
    <source>
        <dbReference type="Proteomes" id="UP000051952"/>
    </source>
</evidence>
<gene>
    <name evidence="2" type="ORF">BSAL_28555</name>
</gene>
<accession>A0A0S4JH01</accession>
<dbReference type="OMA" id="CAKVHES"/>
<feature type="region of interest" description="Disordered" evidence="1">
    <location>
        <begin position="195"/>
        <end position="217"/>
    </location>
</feature>
<organism evidence="2 3">
    <name type="scientific">Bodo saltans</name>
    <name type="common">Flagellated protozoan</name>
    <dbReference type="NCBI Taxonomy" id="75058"/>
    <lineage>
        <taxon>Eukaryota</taxon>
        <taxon>Discoba</taxon>
        <taxon>Euglenozoa</taxon>
        <taxon>Kinetoplastea</taxon>
        <taxon>Metakinetoplastina</taxon>
        <taxon>Eubodonida</taxon>
        <taxon>Bodonidae</taxon>
        <taxon>Bodo</taxon>
    </lineage>
</organism>
<keyword evidence="3" id="KW-1185">Reference proteome</keyword>
<sequence>MAMVHRFNWMGSGRSESAMAVVSNFRDGKDFTESTLRNRDYDQRRQTARFIRDRLNRIKQELGLVPEPERDPSPDPEVFDTPQKLRSARDLAASVRTMLLNQGDVYVSYIDGSAHRDLKALLRFNSEARAVLEESAMDFLLAPADEFSTENLERMLAKEVVIRKQLDSYRSQENPEYATTLVLPEGGHLKELIEAEENEDEEEETESPGKDALELSYSAARATTRQTRADYNTRATAASKTVLADANASTVCAKVHESFR</sequence>
<reference evidence="3" key="1">
    <citation type="submission" date="2015-09" db="EMBL/GenBank/DDBJ databases">
        <authorList>
            <consortium name="Pathogen Informatics"/>
        </authorList>
    </citation>
    <scope>NUCLEOTIDE SEQUENCE [LARGE SCALE GENOMIC DNA]</scope>
    <source>
        <strain evidence="3">Lake Konstanz</strain>
    </source>
</reference>